<dbReference type="GeneID" id="33362023"/>
<protein>
    <submittedName>
        <fullName evidence="2">Uncharacterized protein</fullName>
    </submittedName>
</protein>
<evidence type="ECO:0000313" key="2">
    <source>
        <dbReference type="EMBL" id="ARW68951.1"/>
    </source>
</evidence>
<feature type="transmembrane region" description="Helical" evidence="1">
    <location>
        <begin position="6"/>
        <end position="39"/>
    </location>
</feature>
<keyword evidence="2" id="KW-0150">Chloroplast</keyword>
<dbReference type="AlphaFoldDB" id="A0A1Z1MT41"/>
<dbReference type="EMBL" id="MF101454">
    <property type="protein sequence ID" value="ARW68951.1"/>
    <property type="molecule type" value="Genomic_DNA"/>
</dbReference>
<keyword evidence="1" id="KW-0812">Transmembrane</keyword>
<keyword evidence="1" id="KW-1133">Transmembrane helix</keyword>
<gene>
    <name evidence="2" type="primary">orf40</name>
</gene>
<sequence length="40" mass="5082">MNFYCLLYYLVIFINFQVYLVYNYFIVRLLILYCFVLIVR</sequence>
<geneLocation type="chloroplast" evidence="2"/>
<reference evidence="2" key="1">
    <citation type="journal article" date="2017" name="J. Phycol.">
        <title>Analysis of chloroplast genomes and a supermatrix inform reclassification of the Rhodomelaceae (Rhodophyta).</title>
        <authorList>
            <person name="Diaz-Tapia P."/>
            <person name="Maggs C.A."/>
            <person name="West J.A."/>
            <person name="Verbruggen H."/>
        </authorList>
    </citation>
    <scope>NUCLEOTIDE SEQUENCE</scope>
    <source>
        <strain evidence="2">PD1720</strain>
    </source>
</reference>
<keyword evidence="2" id="KW-0934">Plastid</keyword>
<name>A0A1Z1MT41_9FLOR</name>
<dbReference type="RefSeq" id="YP_009399345.1">
    <property type="nucleotide sequence ID" value="NC_035296.1"/>
</dbReference>
<keyword evidence="1" id="KW-0472">Membrane</keyword>
<proteinExistence type="predicted"/>
<accession>A0A1Z1MT41</accession>
<evidence type="ECO:0000256" key="1">
    <source>
        <dbReference type="SAM" id="Phobius"/>
    </source>
</evidence>
<organism evidence="2">
    <name type="scientific">Kapraunia schneideri</name>
    <dbReference type="NCBI Taxonomy" id="717899"/>
    <lineage>
        <taxon>Eukaryota</taxon>
        <taxon>Rhodophyta</taxon>
        <taxon>Florideophyceae</taxon>
        <taxon>Rhodymeniophycidae</taxon>
        <taxon>Ceramiales</taxon>
        <taxon>Rhodomelaceae</taxon>
        <taxon>Kapraunia</taxon>
    </lineage>
</organism>